<accession>A0ABP9X6X8</accession>
<gene>
    <name evidence="3" type="ORF">Hgul01_04961</name>
</gene>
<evidence type="ECO:0000256" key="2">
    <source>
        <dbReference type="SAM" id="SignalP"/>
    </source>
</evidence>
<name>A0ABP9X6X8_9CHLR</name>
<feature type="signal peptide" evidence="2">
    <location>
        <begin position="1"/>
        <end position="23"/>
    </location>
</feature>
<keyword evidence="2" id="KW-0732">Signal</keyword>
<keyword evidence="4" id="KW-1185">Reference proteome</keyword>
<feature type="transmembrane region" description="Helical" evidence="1">
    <location>
        <begin position="148"/>
        <end position="170"/>
    </location>
</feature>
<sequence length="178" mass="19589">MRILRFLFVALALLVLLPNRAFADNPNEQVLIDEVRGAYRVVATLAPNPPAVGEALLRVVITDATSGQPSPLNLVQLFAAPDSIGREELFTMLPENQDRNAGRYTSDRLRFTISDQWNLRLVLGAPEGEMVFTTKVQVDSVFKEIGEAAVIAVPATLVGLAVVFIGYKIWRKKRQAAS</sequence>
<proteinExistence type="predicted"/>
<dbReference type="RefSeq" id="WP_345724716.1">
    <property type="nucleotide sequence ID" value="NZ_BAABRU010000033.1"/>
</dbReference>
<evidence type="ECO:0000256" key="1">
    <source>
        <dbReference type="SAM" id="Phobius"/>
    </source>
</evidence>
<keyword evidence="1" id="KW-1133">Transmembrane helix</keyword>
<evidence type="ECO:0000313" key="4">
    <source>
        <dbReference type="Proteomes" id="UP001428290"/>
    </source>
</evidence>
<protein>
    <recommendedName>
        <fullName evidence="5">YtkA-like domain-containing protein</fullName>
    </recommendedName>
</protein>
<dbReference type="Proteomes" id="UP001428290">
    <property type="component" value="Unassembled WGS sequence"/>
</dbReference>
<comment type="caution">
    <text evidence="3">The sequence shown here is derived from an EMBL/GenBank/DDBJ whole genome shotgun (WGS) entry which is preliminary data.</text>
</comment>
<dbReference type="EMBL" id="BAABRU010000033">
    <property type="protein sequence ID" value="GAA5531136.1"/>
    <property type="molecule type" value="Genomic_DNA"/>
</dbReference>
<keyword evidence="1" id="KW-0472">Membrane</keyword>
<evidence type="ECO:0000313" key="3">
    <source>
        <dbReference type="EMBL" id="GAA5531136.1"/>
    </source>
</evidence>
<keyword evidence="1" id="KW-0812">Transmembrane</keyword>
<feature type="chain" id="PRO_5046022513" description="YtkA-like domain-containing protein" evidence="2">
    <location>
        <begin position="24"/>
        <end position="178"/>
    </location>
</feature>
<reference evidence="3 4" key="1">
    <citation type="submission" date="2024-02" db="EMBL/GenBank/DDBJ databases">
        <title>Herpetosiphon gulosus NBRC 112829.</title>
        <authorList>
            <person name="Ichikawa N."/>
            <person name="Katano-Makiyama Y."/>
            <person name="Hidaka K."/>
        </authorList>
    </citation>
    <scope>NUCLEOTIDE SEQUENCE [LARGE SCALE GENOMIC DNA]</scope>
    <source>
        <strain evidence="3 4">NBRC 112829</strain>
    </source>
</reference>
<organism evidence="3 4">
    <name type="scientific">Herpetosiphon gulosus</name>
    <dbReference type="NCBI Taxonomy" id="1973496"/>
    <lineage>
        <taxon>Bacteria</taxon>
        <taxon>Bacillati</taxon>
        <taxon>Chloroflexota</taxon>
        <taxon>Chloroflexia</taxon>
        <taxon>Herpetosiphonales</taxon>
        <taxon>Herpetosiphonaceae</taxon>
        <taxon>Herpetosiphon</taxon>
    </lineage>
</organism>
<evidence type="ECO:0008006" key="5">
    <source>
        <dbReference type="Google" id="ProtNLM"/>
    </source>
</evidence>